<dbReference type="SMART" id="SM00220">
    <property type="entry name" value="S_TKc"/>
    <property type="match status" value="1"/>
</dbReference>
<dbReference type="PANTHER" id="PTHR24348:SF68">
    <property type="entry name" value="SERINE_THREONINE-PROTEIN KINASE ATG1C"/>
    <property type="match status" value="1"/>
</dbReference>
<dbReference type="PANTHER" id="PTHR24348">
    <property type="entry name" value="SERINE/THREONINE-PROTEIN KINASE UNC-51-RELATED"/>
    <property type="match status" value="1"/>
</dbReference>
<organism evidence="8 9">
    <name type="scientific">Mycena albidolilacea</name>
    <dbReference type="NCBI Taxonomy" id="1033008"/>
    <lineage>
        <taxon>Eukaryota</taxon>
        <taxon>Fungi</taxon>
        <taxon>Dikarya</taxon>
        <taxon>Basidiomycota</taxon>
        <taxon>Agaricomycotina</taxon>
        <taxon>Agaricomycetes</taxon>
        <taxon>Agaricomycetidae</taxon>
        <taxon>Agaricales</taxon>
        <taxon>Marasmiineae</taxon>
        <taxon>Mycenaceae</taxon>
        <taxon>Mycena</taxon>
    </lineage>
</organism>
<evidence type="ECO:0000256" key="2">
    <source>
        <dbReference type="ARBA" id="ARBA00022741"/>
    </source>
</evidence>
<evidence type="ECO:0000256" key="5">
    <source>
        <dbReference type="SAM" id="MobiDB-lite"/>
    </source>
</evidence>
<feature type="domain" description="FHA" evidence="6">
    <location>
        <begin position="61"/>
        <end position="113"/>
    </location>
</feature>
<protein>
    <submittedName>
        <fullName evidence="8">Kinase-like domain-containing protein</fullName>
    </submittedName>
</protein>
<dbReference type="InterPro" id="IPR017441">
    <property type="entry name" value="Protein_kinase_ATP_BS"/>
</dbReference>
<dbReference type="GO" id="GO:0005524">
    <property type="term" value="F:ATP binding"/>
    <property type="evidence" value="ECO:0007669"/>
    <property type="project" value="UniProtKB-UniRule"/>
</dbReference>
<dbReference type="Pfam" id="PF00498">
    <property type="entry name" value="FHA"/>
    <property type="match status" value="1"/>
</dbReference>
<evidence type="ECO:0000256" key="4">
    <source>
        <dbReference type="PROSITE-ProRule" id="PRU10141"/>
    </source>
</evidence>
<dbReference type="InterPro" id="IPR008984">
    <property type="entry name" value="SMAD_FHA_dom_sf"/>
</dbReference>
<sequence>MDDTEDLTADFVPQTQTQEQQQPTPSPEERDPLLWGYLQPHPGNNLWPLERINLRKDNPVVTIGRLEGQDIRIYNGMSKKHATLRWGGVQNGVSQVTIENHSANNTFVEGTILKAGMPRNLKNGAEVSLTLAQAPPPGNTKLKDFRFIYHDLASPPRGVLENYALEEEIGSGSYSRVYKAYDRKEGNIFAVKAIHAFKSKKSKTWNAHGETVDNHQIDGQREIDLMKTLAHPNVCRLRDYFWNADGSIDLVLDYLDGGDLLTFISENHRLSERMTKHLMRQLCEALAFIHSKNVAHRDLKPENILLTSDRPPVLKIADFGLAKMVSPEAKLESLCGTPMYLAPEFALHMIHGTGYGKELDCFALGAICYNCILVLRPLYSNILEGAYLIKQVKPDREVDWSTLEQHEFGNDKEGYPIYLSSAGRHIIRGLMESDPKQRLTAVQALQHPWFEFNQADSYAKPPTGTDGCDELSSSFRRQVTVQTPKGANIASLTPQHSGEVAPGLTLFKNRDRTLERQRDAVDRARRSQTLIEPSRVLIRTVQLSLPTAVAASMQAQAGPSGGNKRRYSTLTPPLTEDAGTPQDAHLHQTASLSPEHEPERVMKRAKSVGLDTMDVSPKKIERRRVGR</sequence>
<comment type="similarity">
    <text evidence="1">Belongs to the protein kinase superfamily. CAMK Ser/Thr protein kinase family. CHEK2 subfamily.</text>
</comment>
<feature type="region of interest" description="Disordered" evidence="5">
    <location>
        <begin position="553"/>
        <end position="627"/>
    </location>
</feature>
<dbReference type="InterPro" id="IPR008271">
    <property type="entry name" value="Ser/Thr_kinase_AS"/>
</dbReference>
<feature type="binding site" evidence="4">
    <location>
        <position position="192"/>
    </location>
    <ligand>
        <name>ATP</name>
        <dbReference type="ChEBI" id="CHEBI:30616"/>
    </ligand>
</feature>
<dbReference type="GO" id="GO:0004674">
    <property type="term" value="F:protein serine/threonine kinase activity"/>
    <property type="evidence" value="ECO:0007669"/>
    <property type="project" value="InterPro"/>
</dbReference>
<feature type="compositionally biased region" description="Low complexity" evidence="5">
    <location>
        <begin position="13"/>
        <end position="23"/>
    </location>
</feature>
<dbReference type="PROSITE" id="PS00108">
    <property type="entry name" value="PROTEIN_KINASE_ST"/>
    <property type="match status" value="1"/>
</dbReference>
<keyword evidence="8" id="KW-0418">Kinase</keyword>
<evidence type="ECO:0000256" key="1">
    <source>
        <dbReference type="ARBA" id="ARBA00005575"/>
    </source>
</evidence>
<name>A0AAD6ZZK2_9AGAR</name>
<keyword evidence="8" id="KW-0808">Transferase</keyword>
<dbReference type="SUPFAM" id="SSF56112">
    <property type="entry name" value="Protein kinase-like (PK-like)"/>
    <property type="match status" value="1"/>
</dbReference>
<accession>A0AAD6ZZK2</accession>
<dbReference type="InterPro" id="IPR000253">
    <property type="entry name" value="FHA_dom"/>
</dbReference>
<feature type="domain" description="Protein kinase" evidence="7">
    <location>
        <begin position="163"/>
        <end position="450"/>
    </location>
</feature>
<dbReference type="PROSITE" id="PS50011">
    <property type="entry name" value="PROTEIN_KINASE_DOM"/>
    <property type="match status" value="1"/>
</dbReference>
<evidence type="ECO:0000256" key="3">
    <source>
        <dbReference type="ARBA" id="ARBA00022840"/>
    </source>
</evidence>
<keyword evidence="2 4" id="KW-0547">Nucleotide-binding</keyword>
<dbReference type="PROSITE" id="PS50006">
    <property type="entry name" value="FHA_DOMAIN"/>
    <property type="match status" value="1"/>
</dbReference>
<dbReference type="GO" id="GO:0005737">
    <property type="term" value="C:cytoplasm"/>
    <property type="evidence" value="ECO:0007669"/>
    <property type="project" value="TreeGrafter"/>
</dbReference>
<proteinExistence type="inferred from homology"/>
<evidence type="ECO:0000259" key="7">
    <source>
        <dbReference type="PROSITE" id="PS50011"/>
    </source>
</evidence>
<dbReference type="InterPro" id="IPR011009">
    <property type="entry name" value="Kinase-like_dom_sf"/>
</dbReference>
<dbReference type="Gene3D" id="1.10.510.10">
    <property type="entry name" value="Transferase(Phosphotransferase) domain 1"/>
    <property type="match status" value="1"/>
</dbReference>
<dbReference type="Gene3D" id="2.60.200.20">
    <property type="match status" value="1"/>
</dbReference>
<keyword evidence="9" id="KW-1185">Reference proteome</keyword>
<evidence type="ECO:0000313" key="9">
    <source>
        <dbReference type="Proteomes" id="UP001218218"/>
    </source>
</evidence>
<evidence type="ECO:0000259" key="6">
    <source>
        <dbReference type="PROSITE" id="PS50006"/>
    </source>
</evidence>
<feature type="region of interest" description="Disordered" evidence="5">
    <location>
        <begin position="1"/>
        <end position="31"/>
    </location>
</feature>
<dbReference type="Proteomes" id="UP001218218">
    <property type="component" value="Unassembled WGS sequence"/>
</dbReference>
<keyword evidence="3 4" id="KW-0067">ATP-binding</keyword>
<dbReference type="InterPro" id="IPR000719">
    <property type="entry name" value="Prot_kinase_dom"/>
</dbReference>
<dbReference type="GO" id="GO:0010506">
    <property type="term" value="P:regulation of autophagy"/>
    <property type="evidence" value="ECO:0007669"/>
    <property type="project" value="InterPro"/>
</dbReference>
<dbReference type="SUPFAM" id="SSF49879">
    <property type="entry name" value="SMAD/FHA domain"/>
    <property type="match status" value="1"/>
</dbReference>
<reference evidence="8" key="1">
    <citation type="submission" date="2023-03" db="EMBL/GenBank/DDBJ databases">
        <title>Massive genome expansion in bonnet fungi (Mycena s.s.) driven by repeated elements and novel gene families across ecological guilds.</title>
        <authorList>
            <consortium name="Lawrence Berkeley National Laboratory"/>
            <person name="Harder C.B."/>
            <person name="Miyauchi S."/>
            <person name="Viragh M."/>
            <person name="Kuo A."/>
            <person name="Thoen E."/>
            <person name="Andreopoulos B."/>
            <person name="Lu D."/>
            <person name="Skrede I."/>
            <person name="Drula E."/>
            <person name="Henrissat B."/>
            <person name="Morin E."/>
            <person name="Kohler A."/>
            <person name="Barry K."/>
            <person name="LaButti K."/>
            <person name="Morin E."/>
            <person name="Salamov A."/>
            <person name="Lipzen A."/>
            <person name="Mereny Z."/>
            <person name="Hegedus B."/>
            <person name="Baldrian P."/>
            <person name="Stursova M."/>
            <person name="Weitz H."/>
            <person name="Taylor A."/>
            <person name="Grigoriev I.V."/>
            <person name="Nagy L.G."/>
            <person name="Martin F."/>
            <person name="Kauserud H."/>
        </authorList>
    </citation>
    <scope>NUCLEOTIDE SEQUENCE</scope>
    <source>
        <strain evidence="8">CBHHK002</strain>
    </source>
</reference>
<dbReference type="InterPro" id="IPR045269">
    <property type="entry name" value="Atg1-like"/>
</dbReference>
<dbReference type="Pfam" id="PF00069">
    <property type="entry name" value="Pkinase"/>
    <property type="match status" value="1"/>
</dbReference>
<dbReference type="EMBL" id="JARIHO010000020">
    <property type="protein sequence ID" value="KAJ7346629.1"/>
    <property type="molecule type" value="Genomic_DNA"/>
</dbReference>
<dbReference type="AlphaFoldDB" id="A0AAD6ZZK2"/>
<gene>
    <name evidence="8" type="ORF">DFH08DRAFT_868853</name>
</gene>
<comment type="caution">
    <text evidence="8">The sequence shown here is derived from an EMBL/GenBank/DDBJ whole genome shotgun (WGS) entry which is preliminary data.</text>
</comment>
<dbReference type="PROSITE" id="PS00107">
    <property type="entry name" value="PROTEIN_KINASE_ATP"/>
    <property type="match status" value="1"/>
</dbReference>
<evidence type="ECO:0000313" key="8">
    <source>
        <dbReference type="EMBL" id="KAJ7346629.1"/>
    </source>
</evidence>